<sequence>MANIKVTGELNSETLNSMTQTSGGFQDNTKKGSNNYVAVGVLAHADLPTVGSVQFDDQENWCLNRKVRIKALNSLLSLHINFAIL</sequence>
<reference evidence="1" key="3">
    <citation type="submission" date="2023-05" db="EMBL/GenBank/DDBJ databases">
        <authorList>
            <person name="Smith C.H."/>
        </authorList>
    </citation>
    <scope>NUCLEOTIDE SEQUENCE</scope>
    <source>
        <strain evidence="1">CHS0354</strain>
        <tissue evidence="1">Mantle</tissue>
    </source>
</reference>
<name>A0AAE0W847_9BIVA</name>
<accession>A0AAE0W847</accession>
<reference evidence="1" key="2">
    <citation type="journal article" date="2021" name="Genome Biol. Evol.">
        <title>Developing a high-quality reference genome for a parasitic bivalve with doubly uniparental inheritance (Bivalvia: Unionida).</title>
        <authorList>
            <person name="Smith C.H."/>
        </authorList>
    </citation>
    <scope>NUCLEOTIDE SEQUENCE</scope>
    <source>
        <strain evidence="1">CHS0354</strain>
        <tissue evidence="1">Mantle</tissue>
    </source>
</reference>
<dbReference type="Proteomes" id="UP001195483">
    <property type="component" value="Unassembled WGS sequence"/>
</dbReference>
<organism evidence="1 2">
    <name type="scientific">Potamilus streckersoni</name>
    <dbReference type="NCBI Taxonomy" id="2493646"/>
    <lineage>
        <taxon>Eukaryota</taxon>
        <taxon>Metazoa</taxon>
        <taxon>Spiralia</taxon>
        <taxon>Lophotrochozoa</taxon>
        <taxon>Mollusca</taxon>
        <taxon>Bivalvia</taxon>
        <taxon>Autobranchia</taxon>
        <taxon>Heteroconchia</taxon>
        <taxon>Palaeoheterodonta</taxon>
        <taxon>Unionida</taxon>
        <taxon>Unionoidea</taxon>
        <taxon>Unionidae</taxon>
        <taxon>Ambleminae</taxon>
        <taxon>Lampsilini</taxon>
        <taxon>Potamilus</taxon>
    </lineage>
</organism>
<proteinExistence type="predicted"/>
<comment type="caution">
    <text evidence="1">The sequence shown here is derived from an EMBL/GenBank/DDBJ whole genome shotgun (WGS) entry which is preliminary data.</text>
</comment>
<keyword evidence="2" id="KW-1185">Reference proteome</keyword>
<reference evidence="1" key="1">
    <citation type="journal article" date="2021" name="Genome Biol. Evol.">
        <title>A High-Quality Reference Genome for a Parasitic Bivalve with Doubly Uniparental Inheritance (Bivalvia: Unionida).</title>
        <authorList>
            <person name="Smith C.H."/>
        </authorList>
    </citation>
    <scope>NUCLEOTIDE SEQUENCE</scope>
    <source>
        <strain evidence="1">CHS0354</strain>
    </source>
</reference>
<protein>
    <submittedName>
        <fullName evidence="1">Uncharacterized protein</fullName>
    </submittedName>
</protein>
<gene>
    <name evidence="1" type="ORF">CHS0354_027270</name>
</gene>
<dbReference type="AlphaFoldDB" id="A0AAE0W847"/>
<dbReference type="EMBL" id="JAEAOA010001643">
    <property type="protein sequence ID" value="KAK3605608.1"/>
    <property type="molecule type" value="Genomic_DNA"/>
</dbReference>
<evidence type="ECO:0000313" key="2">
    <source>
        <dbReference type="Proteomes" id="UP001195483"/>
    </source>
</evidence>
<evidence type="ECO:0000313" key="1">
    <source>
        <dbReference type="EMBL" id="KAK3605608.1"/>
    </source>
</evidence>